<feature type="compositionally biased region" description="Pro residues" evidence="1">
    <location>
        <begin position="105"/>
        <end position="115"/>
    </location>
</feature>
<evidence type="ECO:0000256" key="1">
    <source>
        <dbReference type="SAM" id="MobiDB-lite"/>
    </source>
</evidence>
<sequence length="192" mass="20331">MTAQNGQPQVSALPPTAFPFPASIDPAAAPTQLHAVPAAGQASGQPQVPALWPILFPFPAPTDPAAAPAPFEESPAPGQAPDSSQETSSPAPGPADPFQNVRDTPPFPMLPPPENKGPIVRARIGKNFHDPKVLLEAAEIYIAHFTEILRQAVATRNYIPAFSKVVEELHPMPVELQGPVSVFIFNMAGFLI</sequence>
<organism evidence="2 3">
    <name type="scientific">Caenorhabditis tropicalis</name>
    <dbReference type="NCBI Taxonomy" id="1561998"/>
    <lineage>
        <taxon>Eukaryota</taxon>
        <taxon>Metazoa</taxon>
        <taxon>Ecdysozoa</taxon>
        <taxon>Nematoda</taxon>
        <taxon>Chromadorea</taxon>
        <taxon>Rhabditida</taxon>
        <taxon>Rhabditina</taxon>
        <taxon>Rhabditomorpha</taxon>
        <taxon>Rhabditoidea</taxon>
        <taxon>Rhabditidae</taxon>
        <taxon>Peloderinae</taxon>
        <taxon>Caenorhabditis</taxon>
    </lineage>
</organism>
<feature type="compositionally biased region" description="Low complexity" evidence="1">
    <location>
        <begin position="63"/>
        <end position="77"/>
    </location>
</feature>
<dbReference type="Proteomes" id="UP000095282">
    <property type="component" value="Unplaced"/>
</dbReference>
<dbReference type="AlphaFoldDB" id="A0A1I7TTW0"/>
<dbReference type="eggNOG" id="ENOG502QS87">
    <property type="taxonomic scope" value="Eukaryota"/>
</dbReference>
<feature type="compositionally biased region" description="Polar residues" evidence="1">
    <location>
        <begin position="81"/>
        <end position="90"/>
    </location>
</feature>
<feature type="region of interest" description="Disordered" evidence="1">
    <location>
        <begin position="1"/>
        <end position="25"/>
    </location>
</feature>
<evidence type="ECO:0000313" key="2">
    <source>
        <dbReference type="Proteomes" id="UP000095282"/>
    </source>
</evidence>
<protein>
    <submittedName>
        <fullName evidence="3">CBFD_NFYB_HMF domain-containing protein</fullName>
    </submittedName>
</protein>
<dbReference type="WBParaSite" id="Csp11.Scaffold629.g11730.t1">
    <property type="protein sequence ID" value="Csp11.Scaffold629.g11730.t1"/>
    <property type="gene ID" value="Csp11.Scaffold629.g11730"/>
</dbReference>
<proteinExistence type="predicted"/>
<feature type="compositionally biased region" description="Polar residues" evidence="1">
    <location>
        <begin position="1"/>
        <end position="10"/>
    </location>
</feature>
<name>A0A1I7TTW0_9PELO</name>
<keyword evidence="2" id="KW-1185">Reference proteome</keyword>
<evidence type="ECO:0000313" key="3">
    <source>
        <dbReference type="WBParaSite" id="Csp11.Scaffold629.g11730.t1"/>
    </source>
</evidence>
<feature type="region of interest" description="Disordered" evidence="1">
    <location>
        <begin position="63"/>
        <end position="118"/>
    </location>
</feature>
<accession>A0A1I7TTW0</accession>
<reference evidence="3" key="1">
    <citation type="submission" date="2016-11" db="UniProtKB">
        <authorList>
            <consortium name="WormBaseParasite"/>
        </authorList>
    </citation>
    <scope>IDENTIFICATION</scope>
</reference>